<sequence length="189" mass="21480">MLTKKETPIACDLTVFTNEERRSHISHSEKVLDHAKGFLEKEEGLELYFDHSLSAEELTEWFSKEHKCCPFLEFKLEKNQNGHTILISSSKEGINFFRSAFLSRKQENVGTPTKKSKSFAKLSVLLAGILCLSCLAPLLFGWFSAELLGNFFDLERYMIPVIGVALAVTWFWISFKKKKEVQNSSGCGC</sequence>
<keyword evidence="1" id="KW-1133">Transmembrane helix</keyword>
<dbReference type="OrthoDB" id="326510at2"/>
<dbReference type="RefSeq" id="WP_135616650.1">
    <property type="nucleotide sequence ID" value="NZ_RQFY01000012.1"/>
</dbReference>
<feature type="transmembrane region" description="Helical" evidence="1">
    <location>
        <begin position="157"/>
        <end position="175"/>
    </location>
</feature>
<comment type="caution">
    <text evidence="2">The sequence shown here is derived from an EMBL/GenBank/DDBJ whole genome shotgun (WGS) entry which is preliminary data.</text>
</comment>
<dbReference type="AlphaFoldDB" id="A0A4V6QLR8"/>
<keyword evidence="1" id="KW-0812">Transmembrane</keyword>
<evidence type="ECO:0000256" key="1">
    <source>
        <dbReference type="SAM" id="Phobius"/>
    </source>
</evidence>
<evidence type="ECO:0000313" key="2">
    <source>
        <dbReference type="EMBL" id="TGL28177.1"/>
    </source>
</evidence>
<dbReference type="Proteomes" id="UP000297871">
    <property type="component" value="Unassembled WGS sequence"/>
</dbReference>
<organism evidence="2 3">
    <name type="scientific">Leptospira koniambonensis</name>
    <dbReference type="NCBI Taxonomy" id="2484950"/>
    <lineage>
        <taxon>Bacteria</taxon>
        <taxon>Pseudomonadati</taxon>
        <taxon>Spirochaetota</taxon>
        <taxon>Spirochaetia</taxon>
        <taxon>Leptospirales</taxon>
        <taxon>Leptospiraceae</taxon>
        <taxon>Leptospira</taxon>
    </lineage>
</organism>
<name>A0A4V6QLR8_9LEPT</name>
<keyword evidence="1" id="KW-0472">Membrane</keyword>
<keyword evidence="3" id="KW-1185">Reference proteome</keyword>
<gene>
    <name evidence="2" type="ORF">EHQ52_18030</name>
</gene>
<reference evidence="2" key="1">
    <citation type="journal article" date="2019" name="PLoS Negl. Trop. Dis.">
        <title>Revisiting the worldwide diversity of Leptospira species in the environment.</title>
        <authorList>
            <person name="Vincent A.T."/>
            <person name="Schiettekatte O."/>
            <person name="Bourhy P."/>
            <person name="Veyrier F.J."/>
            <person name="Picardeau M."/>
        </authorList>
    </citation>
    <scope>NUCLEOTIDE SEQUENCE [LARGE SCALE GENOMIC DNA]</scope>
    <source>
        <strain evidence="2">201800265</strain>
    </source>
</reference>
<dbReference type="EMBL" id="RQFY01000012">
    <property type="protein sequence ID" value="TGL28177.1"/>
    <property type="molecule type" value="Genomic_DNA"/>
</dbReference>
<evidence type="ECO:0000313" key="3">
    <source>
        <dbReference type="Proteomes" id="UP000297871"/>
    </source>
</evidence>
<accession>A0A4V6QLR8</accession>
<feature type="transmembrane region" description="Helical" evidence="1">
    <location>
        <begin position="124"/>
        <end position="145"/>
    </location>
</feature>
<protein>
    <submittedName>
        <fullName evidence="2">Uncharacterized protein</fullName>
    </submittedName>
</protein>
<proteinExistence type="predicted"/>